<dbReference type="PANTHER" id="PTHR11008">
    <property type="entry name" value="PROTEIN TAKEOUT-LIKE PROTEIN"/>
    <property type="match status" value="1"/>
</dbReference>
<dbReference type="Gene3D" id="3.15.10.30">
    <property type="entry name" value="Haemolymph juvenile hormone binding protein"/>
    <property type="match status" value="1"/>
</dbReference>
<evidence type="ECO:0000313" key="2">
    <source>
        <dbReference type="EMBL" id="KAK6637915.1"/>
    </source>
</evidence>
<sequence>MSGYVNSLARSFVISVVISGLVSAKLSDYTTVCRESDPNLSECLVNSAQKFLEALKTGIQEYDLPAIDPMMVPIVDFRKAGMGLTLVIRNSTHTGVSNLRFTNATADPANYEFEFRTVLPVHTIHGRYTIDGKFMMLPIKGEGNTRIVLSEYEPGDVEGVWKIKGGPTTKDGVKYMNVESVDVSIEPGMMTVNFDNLFNGNKLLGDALNQVLNSQWKDLYGYVKPALNKSHSEVLTEFASKFFSAVPYSDLFSK</sequence>
<reference evidence="2 3" key="1">
    <citation type="submission" date="2023-09" db="EMBL/GenBank/DDBJ databases">
        <title>Genomes of two closely related lineages of the louse Polyplax serrata with different host specificities.</title>
        <authorList>
            <person name="Martinu J."/>
            <person name="Tarabai H."/>
            <person name="Stefka J."/>
            <person name="Hypsa V."/>
        </authorList>
    </citation>
    <scope>NUCLEOTIDE SEQUENCE [LARGE SCALE GENOMIC DNA]</scope>
    <source>
        <strain evidence="2">98ZLc_SE</strain>
    </source>
</reference>
<evidence type="ECO:0000313" key="3">
    <source>
        <dbReference type="Proteomes" id="UP001359485"/>
    </source>
</evidence>
<evidence type="ECO:0000256" key="1">
    <source>
        <dbReference type="SAM" id="SignalP"/>
    </source>
</evidence>
<dbReference type="InterPro" id="IPR010562">
    <property type="entry name" value="Haemolymph_juvenile_hormone-bd"/>
</dbReference>
<dbReference type="EMBL" id="JAWJWF010000002">
    <property type="protein sequence ID" value="KAK6637915.1"/>
    <property type="molecule type" value="Genomic_DNA"/>
</dbReference>
<dbReference type="Proteomes" id="UP001359485">
    <property type="component" value="Unassembled WGS sequence"/>
</dbReference>
<organism evidence="2 3">
    <name type="scientific">Polyplax serrata</name>
    <name type="common">Common mouse louse</name>
    <dbReference type="NCBI Taxonomy" id="468196"/>
    <lineage>
        <taxon>Eukaryota</taxon>
        <taxon>Metazoa</taxon>
        <taxon>Ecdysozoa</taxon>
        <taxon>Arthropoda</taxon>
        <taxon>Hexapoda</taxon>
        <taxon>Insecta</taxon>
        <taxon>Pterygota</taxon>
        <taxon>Neoptera</taxon>
        <taxon>Paraneoptera</taxon>
        <taxon>Psocodea</taxon>
        <taxon>Troctomorpha</taxon>
        <taxon>Phthiraptera</taxon>
        <taxon>Anoplura</taxon>
        <taxon>Polyplacidae</taxon>
        <taxon>Polyplax</taxon>
    </lineage>
</organism>
<keyword evidence="3" id="KW-1185">Reference proteome</keyword>
<keyword evidence="1" id="KW-0732">Signal</keyword>
<dbReference type="PANTHER" id="PTHR11008:SF41">
    <property type="entry name" value="RE70318P"/>
    <property type="match status" value="1"/>
</dbReference>
<comment type="caution">
    <text evidence="2">The sequence shown here is derived from an EMBL/GenBank/DDBJ whole genome shotgun (WGS) entry which is preliminary data.</text>
</comment>
<feature type="signal peptide" evidence="1">
    <location>
        <begin position="1"/>
        <end position="24"/>
    </location>
</feature>
<dbReference type="InterPro" id="IPR038606">
    <property type="entry name" value="To_sf"/>
</dbReference>
<dbReference type="Pfam" id="PF06585">
    <property type="entry name" value="JHBP"/>
    <property type="match status" value="1"/>
</dbReference>
<gene>
    <name evidence="2" type="ORF">RUM44_008337</name>
</gene>
<dbReference type="SMART" id="SM00700">
    <property type="entry name" value="JHBP"/>
    <property type="match status" value="1"/>
</dbReference>
<feature type="chain" id="PRO_5047285294" evidence="1">
    <location>
        <begin position="25"/>
        <end position="254"/>
    </location>
</feature>
<proteinExistence type="predicted"/>
<name>A0ABR1BCG6_POLSC</name>
<accession>A0ABR1BCG6</accession>
<protein>
    <submittedName>
        <fullName evidence="2">Uncharacterized protein</fullName>
    </submittedName>
</protein>